<evidence type="ECO:0000313" key="1">
    <source>
        <dbReference type="EMBL" id="PIK54888.1"/>
    </source>
</evidence>
<proteinExistence type="predicted"/>
<organism evidence="1 2">
    <name type="scientific">Stichopus japonicus</name>
    <name type="common">Sea cucumber</name>
    <dbReference type="NCBI Taxonomy" id="307972"/>
    <lineage>
        <taxon>Eukaryota</taxon>
        <taxon>Metazoa</taxon>
        <taxon>Echinodermata</taxon>
        <taxon>Eleutherozoa</taxon>
        <taxon>Echinozoa</taxon>
        <taxon>Holothuroidea</taxon>
        <taxon>Aspidochirotacea</taxon>
        <taxon>Aspidochirotida</taxon>
        <taxon>Stichopodidae</taxon>
        <taxon>Apostichopus</taxon>
    </lineage>
</organism>
<keyword evidence="2" id="KW-1185">Reference proteome</keyword>
<evidence type="ECO:0000313" key="2">
    <source>
        <dbReference type="Proteomes" id="UP000230750"/>
    </source>
</evidence>
<reference evidence="1 2" key="1">
    <citation type="journal article" date="2017" name="PLoS Biol.">
        <title>The sea cucumber genome provides insights into morphological evolution and visceral regeneration.</title>
        <authorList>
            <person name="Zhang X."/>
            <person name="Sun L."/>
            <person name="Yuan J."/>
            <person name="Sun Y."/>
            <person name="Gao Y."/>
            <person name="Zhang L."/>
            <person name="Li S."/>
            <person name="Dai H."/>
            <person name="Hamel J.F."/>
            <person name="Liu C."/>
            <person name="Yu Y."/>
            <person name="Liu S."/>
            <person name="Lin W."/>
            <person name="Guo K."/>
            <person name="Jin S."/>
            <person name="Xu P."/>
            <person name="Storey K.B."/>
            <person name="Huan P."/>
            <person name="Zhang T."/>
            <person name="Zhou Y."/>
            <person name="Zhang J."/>
            <person name="Lin C."/>
            <person name="Li X."/>
            <person name="Xing L."/>
            <person name="Huo D."/>
            <person name="Sun M."/>
            <person name="Wang L."/>
            <person name="Mercier A."/>
            <person name="Li F."/>
            <person name="Yang H."/>
            <person name="Xiang J."/>
        </authorList>
    </citation>
    <scope>NUCLEOTIDE SEQUENCE [LARGE SCALE GENOMIC DNA]</scope>
    <source>
        <strain evidence="1">Shaxun</strain>
        <tissue evidence="1">Muscle</tissue>
    </source>
</reference>
<name>A0A2G8L3S7_STIJA</name>
<dbReference type="OrthoDB" id="6343110at2759"/>
<gene>
    <name evidence="1" type="ORF">BSL78_08225</name>
</gene>
<dbReference type="GO" id="GO:0015889">
    <property type="term" value="P:cobalamin transport"/>
    <property type="evidence" value="ECO:0007669"/>
    <property type="project" value="TreeGrafter"/>
</dbReference>
<accession>A0A2G8L3S7</accession>
<dbReference type="GO" id="GO:0005615">
    <property type="term" value="C:extracellular space"/>
    <property type="evidence" value="ECO:0007669"/>
    <property type="project" value="TreeGrafter"/>
</dbReference>
<dbReference type="AlphaFoldDB" id="A0A2G8L3S7"/>
<sequence>MQALTAAGVDPTYWCCETAVTWLLAQQTDGDFGGVGATAQIIPFLGCNNFGSLKTIQIDCPNFGTPPRIMPGDTTVTFTLKVSFGGSPANQTYPVTIIDGESLFFGMIRLQDSDSSFTFQTQGSAFGEFLVSINGVTSNFAASLFWGIFVIENGMTSSANAGVEGLFPQDGDCFLFELTFFGK</sequence>
<dbReference type="PANTHER" id="PTHR10559">
    <property type="entry name" value="TRANSCOBALAMIN-1/GASTRIC INTRINSIC FACTOR"/>
    <property type="match status" value="1"/>
</dbReference>
<dbReference type="Gene3D" id="2.170.130.30">
    <property type="match status" value="1"/>
</dbReference>
<protein>
    <submittedName>
        <fullName evidence="1">Uncharacterized protein</fullName>
    </submittedName>
</protein>
<dbReference type="Gene3D" id="1.50.10.20">
    <property type="match status" value="1"/>
</dbReference>
<dbReference type="EMBL" id="MRZV01000231">
    <property type="protein sequence ID" value="PIK54888.1"/>
    <property type="molecule type" value="Genomic_DNA"/>
</dbReference>
<dbReference type="InterPro" id="IPR051588">
    <property type="entry name" value="Cobalamin_Transport"/>
</dbReference>
<dbReference type="GO" id="GO:0031419">
    <property type="term" value="F:cobalamin binding"/>
    <property type="evidence" value="ECO:0007669"/>
    <property type="project" value="TreeGrafter"/>
</dbReference>
<dbReference type="STRING" id="307972.A0A2G8L3S7"/>
<comment type="caution">
    <text evidence="1">The sequence shown here is derived from an EMBL/GenBank/DDBJ whole genome shotgun (WGS) entry which is preliminary data.</text>
</comment>
<dbReference type="PANTHER" id="PTHR10559:SF18">
    <property type="entry name" value="TRANSCOBALAMIN II"/>
    <property type="match status" value="1"/>
</dbReference>
<dbReference type="Proteomes" id="UP000230750">
    <property type="component" value="Unassembled WGS sequence"/>
</dbReference>